<feature type="domain" description="HAMP" evidence="4">
    <location>
        <begin position="8"/>
        <end position="56"/>
    </location>
</feature>
<dbReference type="SUPFAM" id="SSF141868">
    <property type="entry name" value="EAL domain-like"/>
    <property type="match status" value="1"/>
</dbReference>
<dbReference type="FunFam" id="3.30.70.270:FF:000001">
    <property type="entry name" value="Diguanylate cyclase domain protein"/>
    <property type="match status" value="1"/>
</dbReference>
<dbReference type="Gene3D" id="3.20.20.450">
    <property type="entry name" value="EAL domain"/>
    <property type="match status" value="1"/>
</dbReference>
<gene>
    <name evidence="6" type="ORF">E8P82_09820</name>
</gene>
<feature type="domain" description="EAL" evidence="3">
    <location>
        <begin position="250"/>
        <end position="506"/>
    </location>
</feature>
<dbReference type="OrthoDB" id="23692at2"/>
<dbReference type="InterPro" id="IPR003660">
    <property type="entry name" value="HAMP_dom"/>
</dbReference>
<keyword evidence="1" id="KW-0812">Transmembrane</keyword>
<dbReference type="CDD" id="cd01949">
    <property type="entry name" value="GGDEF"/>
    <property type="match status" value="1"/>
</dbReference>
<keyword evidence="2" id="KW-0472">Membrane</keyword>
<reference evidence="6 7" key="1">
    <citation type="submission" date="2019-04" db="EMBL/GenBank/DDBJ databases">
        <authorList>
            <person name="Liu Q."/>
            <person name="Xin Y.-H."/>
        </authorList>
    </citation>
    <scope>NUCLEOTIDE SEQUENCE [LARGE SCALE GENOMIC DNA]</scope>
    <source>
        <strain evidence="6 7">AM23</strain>
    </source>
</reference>
<dbReference type="PROSITE" id="PS50887">
    <property type="entry name" value="GGDEF"/>
    <property type="match status" value="1"/>
</dbReference>
<dbReference type="PANTHER" id="PTHR44757">
    <property type="entry name" value="DIGUANYLATE CYCLASE DGCP"/>
    <property type="match status" value="1"/>
</dbReference>
<dbReference type="Pfam" id="PF00990">
    <property type="entry name" value="GGDEF"/>
    <property type="match status" value="1"/>
</dbReference>
<dbReference type="EMBL" id="SSWH01000007">
    <property type="protein sequence ID" value="THJ66279.1"/>
    <property type="molecule type" value="Genomic_DNA"/>
</dbReference>
<dbReference type="Pfam" id="PF00672">
    <property type="entry name" value="HAMP"/>
    <property type="match status" value="1"/>
</dbReference>
<dbReference type="RefSeq" id="WP_136454482.1">
    <property type="nucleotide sequence ID" value="NZ_SSWH01000007.1"/>
</dbReference>
<sequence>MSADKDPRLAMLVESIVRLSKGELSSRLEPSSARDEVDAVITGVNLLAEELQQVYEQFEKRVESRTAMLRQAHVDMMKMAMSDALTGLANRVALMDGIEEALGQIAEGALPPALLLLDLDSFKNINDRFGHDTGDRVLQVVAHRLNRVVRESDLVARLGGDEFAVLLPGATLDIALQVARRAVEALAEKIRVDAVDIECRASVGIRIGTTNQSAEELLLDADTAMYAAKREGRNIIKIFQPVMLYSRQLRSQMAAELRDAIASTELVLHYQPVVELATNRILGVEVLVRWQHPVRGLIPPDTFIPLAEEIGVIHDLDRWVMSTSLRQLARWKKELALDDDFQLRVNLSAVELKQLDLVDHVRALLRELDLPASSLVVEITETAIVTRGEVEMYSLLSLKQLGVGIEIDDFGTGYSSISYLRELPVSMVKVDRSLLTELNTRPGQLEFVAAILQLITAAGLEAVFEGIETRQQADQLRAMRCNSGQGFYFCKPLPADEMGALLGATRYLGERDEMDELNEIDDTGIPAVR</sequence>
<protein>
    <submittedName>
        <fullName evidence="6">EAL domain-containing protein</fullName>
    </submittedName>
</protein>
<evidence type="ECO:0000256" key="2">
    <source>
        <dbReference type="ARBA" id="ARBA00022989"/>
    </source>
</evidence>
<dbReference type="NCBIfam" id="TIGR00254">
    <property type="entry name" value="GGDEF"/>
    <property type="match status" value="1"/>
</dbReference>
<evidence type="ECO:0000259" key="3">
    <source>
        <dbReference type="PROSITE" id="PS50883"/>
    </source>
</evidence>
<evidence type="ECO:0000313" key="6">
    <source>
        <dbReference type="EMBL" id="THJ66279.1"/>
    </source>
</evidence>
<dbReference type="InterPro" id="IPR000160">
    <property type="entry name" value="GGDEF_dom"/>
</dbReference>
<dbReference type="InterPro" id="IPR035919">
    <property type="entry name" value="EAL_sf"/>
</dbReference>
<dbReference type="InterPro" id="IPR029787">
    <property type="entry name" value="Nucleotide_cyclase"/>
</dbReference>
<dbReference type="InterPro" id="IPR052155">
    <property type="entry name" value="Biofilm_reg_signaling"/>
</dbReference>
<dbReference type="PROSITE" id="PS50883">
    <property type="entry name" value="EAL"/>
    <property type="match status" value="1"/>
</dbReference>
<feature type="domain" description="GGDEF" evidence="5">
    <location>
        <begin position="110"/>
        <end position="241"/>
    </location>
</feature>
<dbReference type="AlphaFoldDB" id="A0A4V6S862"/>
<dbReference type="Pfam" id="PF00563">
    <property type="entry name" value="EAL"/>
    <property type="match status" value="1"/>
</dbReference>
<organism evidence="6 7">
    <name type="scientific">Arthrobacter echini</name>
    <dbReference type="NCBI Taxonomy" id="1529066"/>
    <lineage>
        <taxon>Bacteria</taxon>
        <taxon>Bacillati</taxon>
        <taxon>Actinomycetota</taxon>
        <taxon>Actinomycetes</taxon>
        <taxon>Micrococcales</taxon>
        <taxon>Micrococcaceae</taxon>
        <taxon>Arthrobacter</taxon>
    </lineage>
</organism>
<dbReference type="PROSITE" id="PS50885">
    <property type="entry name" value="HAMP"/>
    <property type="match status" value="1"/>
</dbReference>
<dbReference type="CDD" id="cd01948">
    <property type="entry name" value="EAL"/>
    <property type="match status" value="1"/>
</dbReference>
<name>A0A4V6S862_9MICC</name>
<dbReference type="GO" id="GO:0007165">
    <property type="term" value="P:signal transduction"/>
    <property type="evidence" value="ECO:0007669"/>
    <property type="project" value="InterPro"/>
</dbReference>
<dbReference type="InterPro" id="IPR043128">
    <property type="entry name" value="Rev_trsase/Diguanyl_cyclase"/>
</dbReference>
<dbReference type="Proteomes" id="UP000305233">
    <property type="component" value="Unassembled WGS sequence"/>
</dbReference>
<dbReference type="GO" id="GO:0016020">
    <property type="term" value="C:membrane"/>
    <property type="evidence" value="ECO:0007669"/>
    <property type="project" value="InterPro"/>
</dbReference>
<dbReference type="Gene3D" id="3.30.70.270">
    <property type="match status" value="1"/>
</dbReference>
<evidence type="ECO:0000313" key="7">
    <source>
        <dbReference type="Proteomes" id="UP000305233"/>
    </source>
</evidence>
<keyword evidence="2" id="KW-1133">Transmembrane helix</keyword>
<dbReference type="SUPFAM" id="SSF55073">
    <property type="entry name" value="Nucleotide cyclase"/>
    <property type="match status" value="1"/>
</dbReference>
<evidence type="ECO:0000259" key="4">
    <source>
        <dbReference type="PROSITE" id="PS50885"/>
    </source>
</evidence>
<dbReference type="InterPro" id="IPR001633">
    <property type="entry name" value="EAL_dom"/>
</dbReference>
<comment type="caution">
    <text evidence="6">The sequence shown here is derived from an EMBL/GenBank/DDBJ whole genome shotgun (WGS) entry which is preliminary data.</text>
</comment>
<keyword evidence="7" id="KW-1185">Reference proteome</keyword>
<evidence type="ECO:0000256" key="1">
    <source>
        <dbReference type="ARBA" id="ARBA00022692"/>
    </source>
</evidence>
<dbReference type="PANTHER" id="PTHR44757:SF2">
    <property type="entry name" value="BIOFILM ARCHITECTURE MAINTENANCE PROTEIN MBAA"/>
    <property type="match status" value="1"/>
</dbReference>
<dbReference type="SMART" id="SM00052">
    <property type="entry name" value="EAL"/>
    <property type="match status" value="1"/>
</dbReference>
<dbReference type="SMART" id="SM00267">
    <property type="entry name" value="GGDEF"/>
    <property type="match status" value="1"/>
</dbReference>
<accession>A0A4V6S862</accession>
<evidence type="ECO:0000259" key="5">
    <source>
        <dbReference type="PROSITE" id="PS50887"/>
    </source>
</evidence>
<proteinExistence type="predicted"/>